<protein>
    <recommendedName>
        <fullName evidence="4">Peptidase S74 domain-containing protein</fullName>
    </recommendedName>
</protein>
<dbReference type="RefSeq" id="WP_089054741.1">
    <property type="nucleotide sequence ID" value="NZ_MUHA01000019.1"/>
</dbReference>
<dbReference type="EMBL" id="MUHA01000019">
    <property type="protein sequence ID" value="OXA98871.1"/>
    <property type="molecule type" value="Genomic_DNA"/>
</dbReference>
<keyword evidence="1" id="KW-0175">Coiled coil</keyword>
<dbReference type="AlphaFoldDB" id="A0A226HZF0"/>
<proteinExistence type="predicted"/>
<keyword evidence="3" id="KW-1185">Reference proteome</keyword>
<reference evidence="2 3" key="1">
    <citation type="submission" date="2016-11" db="EMBL/GenBank/DDBJ databases">
        <title>Whole genomes of Flavobacteriaceae.</title>
        <authorList>
            <person name="Stine C."/>
            <person name="Li C."/>
            <person name="Tadesse D."/>
        </authorList>
    </citation>
    <scope>NUCLEOTIDE SEQUENCE [LARGE SCALE GENOMIC DNA]</scope>
    <source>
        <strain evidence="2 3">CCUG 59446</strain>
    </source>
</reference>
<evidence type="ECO:0000256" key="1">
    <source>
        <dbReference type="SAM" id="Coils"/>
    </source>
</evidence>
<evidence type="ECO:0000313" key="2">
    <source>
        <dbReference type="EMBL" id="OXA98871.1"/>
    </source>
</evidence>
<feature type="coiled-coil region" evidence="1">
    <location>
        <begin position="1233"/>
        <end position="1267"/>
    </location>
</feature>
<name>A0A226HZF0_9FLAO</name>
<dbReference type="Proteomes" id="UP000198336">
    <property type="component" value="Unassembled WGS sequence"/>
</dbReference>
<gene>
    <name evidence="2" type="ORF">B0A75_13130</name>
</gene>
<accession>A0A226HZF0</accession>
<sequence length="1275" mass="128480">MKIYISIIVLFLCGFVAYSQVGIGTPMPNSSSQLEIVASNRGVLIPRVSLINSTDVSTIANGNVNSLLVFNIAAIADIKPGYYYWYNSKWNRIVIDSETSTALGTVIYNSTTTEFSYVDSSGDLKPIDFGVIVKANETITTQIQNLGTGVITYINEAGTPSTSQVVSTNPSNLLVVGTDGGAMLNPSAIAKTITVSNASSGNTSTITVDGITSAGAPIVNNNEISLSGTSLTTTVNGVSSAALDLAPVLSAGTTNTLSLSGNTLTSDVNGVASISSAVSGVSNASNNNIATVTVNGITSAGAPIVNNNETSLSGTSLTTTVNGVSSAALDLAPVLSAGTTNTLSLAGNTLTSDVNGVASTSAAVSGVSNTSNINTATVTVNGITSTGAPIVNNNETSLSGTSLTTTVNGVSSAALDLAPILSAGTTNTLSLAGNTLTSDVNGVTSTSAAVSGVSNSSSINSLTTTVNGIAGTAVNLVNSNTLIGTKGSLVSTVNGVASSPGVSVLISANNGLTVLDGNVQLGGSLIKPTTITADNTNTLAISGLQTVAAPTADNLVTADSNGILHQRTVVDAVGSIGWLISGNTGTNPASPTFNFLGTKDDQPLMFRIANVASGTIAKSNTALGYQALSTGTVGIENTAIGVNALALGGGFSDNTAVGFSALSKLNSTIGNTAVGGLALGNFTGPGSGWNTSVGYLALLGNLTGGYNNAFGANALNKTTGSNNLGLGYNALAVNTSGSYNVAIGTNAGLTSTTGNGNILIGGGGAVAALNTNTSAPGVSNEMNIGNTLFGTGVNGSVGGTAGKIGINTNAPTNTLHVTSTADPIRAEGLQAGNSATDSFVVATTTGVLRTLTASGANFWRMAGNGGTDSSVNFLGTTDGQPLMFKINNVKAGMLSQTGTTAFGLRALSNAVGTNNTAFGHNTLTGATSGTGNVAVGYKALEINTGSFNTGLGVGALIVNTSGNQNVGMGNSALGSLASGTGNTALGYQAGANIASGSQNIIIGNTVDLFPLAPTTVGSNRLNIGNAIYGTGVNNLSTSAKAAKIGINIDTPTNTLHVSPQAIGVDNPVRIDGLLTSISTTDNVVVADASGILKIKNPALIALEPWQIQSTTNKATSNTDAIYQMGKIGINTTNLLGTADPTVWLAVNGAIQTATDTYPDYVFENYFNKANPSNKKYSFKSLTEIEKFVNENKHLPGVTGIGELSKNEKGDYIFNVTQLSVQVLEKVEELYLHVIEQQKVLEAKDREIQNLKQKSAEMDLRLERLEKLLAQTPSNK</sequence>
<evidence type="ECO:0008006" key="4">
    <source>
        <dbReference type="Google" id="ProtNLM"/>
    </source>
</evidence>
<evidence type="ECO:0000313" key="3">
    <source>
        <dbReference type="Proteomes" id="UP000198336"/>
    </source>
</evidence>
<comment type="caution">
    <text evidence="2">The sequence shown here is derived from an EMBL/GenBank/DDBJ whole genome shotgun (WGS) entry which is preliminary data.</text>
</comment>
<organism evidence="2 3">
    <name type="scientific">Flavobacterium oncorhynchi</name>
    <dbReference type="NCBI Taxonomy" id="728056"/>
    <lineage>
        <taxon>Bacteria</taxon>
        <taxon>Pseudomonadati</taxon>
        <taxon>Bacteroidota</taxon>
        <taxon>Flavobacteriia</taxon>
        <taxon>Flavobacteriales</taxon>
        <taxon>Flavobacteriaceae</taxon>
        <taxon>Flavobacterium</taxon>
    </lineage>
</organism>